<organism evidence="1 2">
    <name type="scientific">Pleurodeles waltl</name>
    <name type="common">Iberian ribbed newt</name>
    <dbReference type="NCBI Taxonomy" id="8319"/>
    <lineage>
        <taxon>Eukaryota</taxon>
        <taxon>Metazoa</taxon>
        <taxon>Chordata</taxon>
        <taxon>Craniata</taxon>
        <taxon>Vertebrata</taxon>
        <taxon>Euteleostomi</taxon>
        <taxon>Amphibia</taxon>
        <taxon>Batrachia</taxon>
        <taxon>Caudata</taxon>
        <taxon>Salamandroidea</taxon>
        <taxon>Salamandridae</taxon>
        <taxon>Pleurodelinae</taxon>
        <taxon>Pleurodeles</taxon>
    </lineage>
</organism>
<proteinExistence type="predicted"/>
<evidence type="ECO:0000313" key="2">
    <source>
        <dbReference type="Proteomes" id="UP001066276"/>
    </source>
</evidence>
<evidence type="ECO:0000313" key="1">
    <source>
        <dbReference type="EMBL" id="KAJ1179074.1"/>
    </source>
</evidence>
<reference evidence="1" key="1">
    <citation type="journal article" date="2022" name="bioRxiv">
        <title>Sequencing and chromosome-scale assembly of the giantPleurodeles waltlgenome.</title>
        <authorList>
            <person name="Brown T."/>
            <person name="Elewa A."/>
            <person name="Iarovenko S."/>
            <person name="Subramanian E."/>
            <person name="Araus A.J."/>
            <person name="Petzold A."/>
            <person name="Susuki M."/>
            <person name="Suzuki K.-i.T."/>
            <person name="Hayashi T."/>
            <person name="Toyoda A."/>
            <person name="Oliveira C."/>
            <person name="Osipova E."/>
            <person name="Leigh N.D."/>
            <person name="Simon A."/>
            <person name="Yun M.H."/>
        </authorList>
    </citation>
    <scope>NUCLEOTIDE SEQUENCE</scope>
    <source>
        <strain evidence="1">20211129_DDA</strain>
        <tissue evidence="1">Liver</tissue>
    </source>
</reference>
<name>A0AAV7TQX8_PLEWA</name>
<sequence length="116" mass="12579">MELEPGRVPGASVFASLTSSIADEGRVCHMLAAPELKVVWDRSGNNATPRSLSGGLSLDKEVFLSRYNLRIIHNNEVTSNAFEGISSNAMAFPKMQSGERPVQVQHLIIANARAED</sequence>
<gene>
    <name evidence="1" type="ORF">NDU88_004310</name>
</gene>
<dbReference type="Proteomes" id="UP001066276">
    <property type="component" value="Chromosome 3_2"/>
</dbReference>
<protein>
    <submittedName>
        <fullName evidence="1">Uncharacterized protein</fullName>
    </submittedName>
</protein>
<comment type="caution">
    <text evidence="1">The sequence shown here is derived from an EMBL/GenBank/DDBJ whole genome shotgun (WGS) entry which is preliminary data.</text>
</comment>
<keyword evidence="2" id="KW-1185">Reference proteome</keyword>
<dbReference type="EMBL" id="JANPWB010000006">
    <property type="protein sequence ID" value="KAJ1179074.1"/>
    <property type="molecule type" value="Genomic_DNA"/>
</dbReference>
<dbReference type="AlphaFoldDB" id="A0AAV7TQX8"/>
<accession>A0AAV7TQX8</accession>